<dbReference type="PATRIC" id="fig|1423754.3.peg.465"/>
<dbReference type="InterPro" id="IPR038559">
    <property type="entry name" value="XkdN-like_sf"/>
</dbReference>
<dbReference type="InterPro" id="IPR014986">
    <property type="entry name" value="XkdN-like"/>
</dbReference>
<proteinExistence type="predicted"/>
<evidence type="ECO:0000313" key="2">
    <source>
        <dbReference type="Proteomes" id="UP000051223"/>
    </source>
</evidence>
<accession>A0A0R1Y3Y8</accession>
<dbReference type="EMBL" id="AZGI01000092">
    <property type="protein sequence ID" value="KRM36999.1"/>
    <property type="molecule type" value="Genomic_DNA"/>
</dbReference>
<evidence type="ECO:0000313" key="1">
    <source>
        <dbReference type="EMBL" id="KRM36999.1"/>
    </source>
</evidence>
<evidence type="ECO:0008006" key="3">
    <source>
        <dbReference type="Google" id="ProtNLM"/>
    </source>
</evidence>
<sequence length="139" mass="15538">MEEPNVKDFLPSATTEEAIKTEEIKFKRFKAPFKIKSLMAGQTLELQKEATTKIFNEKTRIYDSRLDQEKLTSLYVTESVVTPNLNSAELQKAYGTIGDPYGTLTHMLTAGEFAALVNAVMKLSGLDESNQDVIETVKN</sequence>
<dbReference type="Pfam" id="PF08890">
    <property type="entry name" value="Phage_TAC_5"/>
    <property type="match status" value="1"/>
</dbReference>
<keyword evidence="2" id="KW-1185">Reference proteome</keyword>
<dbReference type="RefSeq" id="WP_025080522.1">
    <property type="nucleotide sequence ID" value="NZ_AZGI01000092.1"/>
</dbReference>
<dbReference type="AlphaFoldDB" id="A0A0R1Y3Y8"/>
<gene>
    <name evidence="1" type="ORF">FC39_GL000451</name>
</gene>
<dbReference type="eggNOG" id="ENOG5032WC6">
    <property type="taxonomic scope" value="Bacteria"/>
</dbReference>
<dbReference type="STRING" id="1423754.FC39_GL000451"/>
<dbReference type="Gene3D" id="3.30.2220.30">
    <property type="match status" value="1"/>
</dbReference>
<name>A0A0R1Y3Y8_9LACO</name>
<reference evidence="1 2" key="1">
    <citation type="journal article" date="2015" name="Genome Announc.">
        <title>Expanding the biotechnology potential of lactobacilli through comparative genomics of 213 strains and associated genera.</title>
        <authorList>
            <person name="Sun Z."/>
            <person name="Harris H.M."/>
            <person name="McCann A."/>
            <person name="Guo C."/>
            <person name="Argimon S."/>
            <person name="Zhang W."/>
            <person name="Yang X."/>
            <person name="Jeffery I.B."/>
            <person name="Cooney J.C."/>
            <person name="Kagawa T.F."/>
            <person name="Liu W."/>
            <person name="Song Y."/>
            <person name="Salvetti E."/>
            <person name="Wrobel A."/>
            <person name="Rasinkangas P."/>
            <person name="Parkhill J."/>
            <person name="Rea M.C."/>
            <person name="O'Sullivan O."/>
            <person name="Ritari J."/>
            <person name="Douillard F.P."/>
            <person name="Paul Ross R."/>
            <person name="Yang R."/>
            <person name="Briner A.E."/>
            <person name="Felis G.E."/>
            <person name="de Vos W.M."/>
            <person name="Barrangou R."/>
            <person name="Klaenhammer T.R."/>
            <person name="Caufield P.W."/>
            <person name="Cui Y."/>
            <person name="Zhang H."/>
            <person name="O'Toole P.W."/>
        </authorList>
    </citation>
    <scope>NUCLEOTIDE SEQUENCE [LARGE SCALE GENOMIC DNA]</scope>
    <source>
        <strain evidence="1 2">DSM 5661</strain>
    </source>
</reference>
<protein>
    <recommendedName>
        <fullName evidence="3">Phage XkdN-like protein</fullName>
    </recommendedName>
</protein>
<comment type="caution">
    <text evidence="1">The sequence shown here is derived from an EMBL/GenBank/DDBJ whole genome shotgun (WGS) entry which is preliminary data.</text>
</comment>
<organism evidence="1 2">
    <name type="scientific">Lactobacillus hamsteri DSM 5661 = JCM 6256</name>
    <dbReference type="NCBI Taxonomy" id="1423754"/>
    <lineage>
        <taxon>Bacteria</taxon>
        <taxon>Bacillati</taxon>
        <taxon>Bacillota</taxon>
        <taxon>Bacilli</taxon>
        <taxon>Lactobacillales</taxon>
        <taxon>Lactobacillaceae</taxon>
        <taxon>Lactobacillus</taxon>
    </lineage>
</organism>
<dbReference type="OrthoDB" id="1807498at2"/>
<dbReference type="Proteomes" id="UP000051223">
    <property type="component" value="Unassembled WGS sequence"/>
</dbReference>